<evidence type="ECO:0000313" key="4">
    <source>
        <dbReference type="EMBL" id="MBB5051080.1"/>
    </source>
</evidence>
<dbReference type="EMBL" id="JACHIJ010000002">
    <property type="protein sequence ID" value="MBB5051080.1"/>
    <property type="molecule type" value="Genomic_DNA"/>
</dbReference>
<dbReference type="Pfam" id="PF00589">
    <property type="entry name" value="Phage_integrase"/>
    <property type="match status" value="1"/>
</dbReference>
<organism evidence="4 5">
    <name type="scientific">Afipia massiliensis</name>
    <dbReference type="NCBI Taxonomy" id="211460"/>
    <lineage>
        <taxon>Bacteria</taxon>
        <taxon>Pseudomonadati</taxon>
        <taxon>Pseudomonadota</taxon>
        <taxon>Alphaproteobacteria</taxon>
        <taxon>Hyphomicrobiales</taxon>
        <taxon>Nitrobacteraceae</taxon>
        <taxon>Afipia</taxon>
    </lineage>
</organism>
<dbReference type="AlphaFoldDB" id="A0A840MWF6"/>
<accession>A0A840MWF6</accession>
<dbReference type="Gene3D" id="1.10.443.10">
    <property type="entry name" value="Intergrase catalytic core"/>
    <property type="match status" value="1"/>
</dbReference>
<dbReference type="Proteomes" id="UP000521227">
    <property type="component" value="Unassembled WGS sequence"/>
</dbReference>
<gene>
    <name evidence="4" type="ORF">HNQ36_001034</name>
</gene>
<evidence type="ECO:0000256" key="2">
    <source>
        <dbReference type="SAM" id="MobiDB-lite"/>
    </source>
</evidence>
<comment type="caution">
    <text evidence="4">The sequence shown here is derived from an EMBL/GenBank/DDBJ whole genome shotgun (WGS) entry which is preliminary data.</text>
</comment>
<evidence type="ECO:0000313" key="5">
    <source>
        <dbReference type="Proteomes" id="UP000521227"/>
    </source>
</evidence>
<feature type="domain" description="Tyr recombinase" evidence="3">
    <location>
        <begin position="166"/>
        <end position="335"/>
    </location>
</feature>
<dbReference type="GO" id="GO:0006310">
    <property type="term" value="P:DNA recombination"/>
    <property type="evidence" value="ECO:0007669"/>
    <property type="project" value="UniProtKB-KW"/>
</dbReference>
<reference evidence="4 5" key="1">
    <citation type="submission" date="2020-08" db="EMBL/GenBank/DDBJ databases">
        <title>Genomic Encyclopedia of Type Strains, Phase IV (KMG-IV): sequencing the most valuable type-strain genomes for metagenomic binning, comparative biology and taxonomic classification.</title>
        <authorList>
            <person name="Goeker M."/>
        </authorList>
    </citation>
    <scope>NUCLEOTIDE SEQUENCE [LARGE SCALE GENOMIC DNA]</scope>
    <source>
        <strain evidence="4 5">DSM 17498</strain>
    </source>
</reference>
<dbReference type="InterPro" id="IPR013762">
    <property type="entry name" value="Integrase-like_cat_sf"/>
</dbReference>
<dbReference type="InterPro" id="IPR011010">
    <property type="entry name" value="DNA_brk_join_enz"/>
</dbReference>
<dbReference type="PROSITE" id="PS51898">
    <property type="entry name" value="TYR_RECOMBINASE"/>
    <property type="match status" value="1"/>
</dbReference>
<feature type="compositionally biased region" description="Polar residues" evidence="2">
    <location>
        <begin position="351"/>
        <end position="360"/>
    </location>
</feature>
<keyword evidence="1" id="KW-0233">DNA recombination</keyword>
<evidence type="ECO:0000259" key="3">
    <source>
        <dbReference type="PROSITE" id="PS51898"/>
    </source>
</evidence>
<proteinExistence type="predicted"/>
<dbReference type="SUPFAM" id="SSF56349">
    <property type="entry name" value="DNA breaking-rejoining enzymes"/>
    <property type="match status" value="1"/>
</dbReference>
<dbReference type="RefSeq" id="WP_184082870.1">
    <property type="nucleotide sequence ID" value="NZ_JACHIJ010000002.1"/>
</dbReference>
<dbReference type="GO" id="GO:0015074">
    <property type="term" value="P:DNA integration"/>
    <property type="evidence" value="ECO:0007669"/>
    <property type="project" value="InterPro"/>
</dbReference>
<feature type="region of interest" description="Disordered" evidence="2">
    <location>
        <begin position="342"/>
        <end position="366"/>
    </location>
</feature>
<evidence type="ECO:0000256" key="1">
    <source>
        <dbReference type="ARBA" id="ARBA00023172"/>
    </source>
</evidence>
<sequence length="366" mass="40251">MKWKLPPQVHGYTNRHDNPVFYLRRPGMPKIRLYGFPGSPEFMAAYEAAKAGHWDKPEIGASKTIAGTVNAALVSYYQSTAFTVGLAKSSQRMRRAILERFRQEHGDKRIALMGKTHLQIILNKKSPAASRNWKKALRGLIDHCLSLNMVTVDPLAGIKLTKMKSDGHHTWSGEEVLQFEARHPVGSTARLALVLLLQTGHARADVVRMGRQHVRGGVLSMRRQKTGVQFDIPVLPVLKAEIDHLPKSEQLAFLTTEKGKPFSAAGFGNKFREWCDEANLHHCSAHGLRKAAAARHALNGATAPELMAWFGWKSIGEAQRYIEEANRVRLAQSAGAKIIAGTSVGSPADPVSQNNAQPIENTGGGK</sequence>
<dbReference type="InterPro" id="IPR002104">
    <property type="entry name" value="Integrase_catalytic"/>
</dbReference>
<name>A0A840MWF6_9BRAD</name>
<dbReference type="GO" id="GO:0003677">
    <property type="term" value="F:DNA binding"/>
    <property type="evidence" value="ECO:0007669"/>
    <property type="project" value="InterPro"/>
</dbReference>
<protein>
    <submittedName>
        <fullName evidence="4">Integrase</fullName>
    </submittedName>
</protein>